<dbReference type="AlphaFoldDB" id="A0A644Y327"/>
<organism evidence="1">
    <name type="scientific">bioreactor metagenome</name>
    <dbReference type="NCBI Taxonomy" id="1076179"/>
    <lineage>
        <taxon>unclassified sequences</taxon>
        <taxon>metagenomes</taxon>
        <taxon>ecological metagenomes</taxon>
    </lineage>
</organism>
<evidence type="ECO:0008006" key="2">
    <source>
        <dbReference type="Google" id="ProtNLM"/>
    </source>
</evidence>
<name>A0A644Y327_9ZZZZ</name>
<sequence length="199" mass="22948">MMIQIRDTILSDDIFEEHFICHLTKCKGACCVEGDSGAPLEQEEFEQIQSILPEIWNDLSPKAQALIEEQGIAYTDYDGELVTSIINGRECVFTYFDADGTCKCSIEKACHEGRIQVQKPISCHLYPIRLQKLSEFTAVNYNRWSICKPAVKLGKREGVKIYEFLREPLIRRFGEEWYKEVCEAAKLLEEEKRADSREP</sequence>
<accession>A0A644Y327</accession>
<dbReference type="Pfam" id="PF11307">
    <property type="entry name" value="DUF3109"/>
    <property type="match status" value="1"/>
</dbReference>
<evidence type="ECO:0000313" key="1">
    <source>
        <dbReference type="EMBL" id="MPM22331.1"/>
    </source>
</evidence>
<reference evidence="1" key="1">
    <citation type="submission" date="2019-08" db="EMBL/GenBank/DDBJ databases">
        <authorList>
            <person name="Kucharzyk K."/>
            <person name="Murdoch R.W."/>
            <person name="Higgins S."/>
            <person name="Loffler F."/>
        </authorList>
    </citation>
    <scope>NUCLEOTIDE SEQUENCE</scope>
</reference>
<proteinExistence type="predicted"/>
<dbReference type="EMBL" id="VSSQ01003786">
    <property type="protein sequence ID" value="MPM22331.1"/>
    <property type="molecule type" value="Genomic_DNA"/>
</dbReference>
<comment type="caution">
    <text evidence="1">The sequence shown here is derived from an EMBL/GenBank/DDBJ whole genome shotgun (WGS) entry which is preliminary data.</text>
</comment>
<dbReference type="InterPro" id="IPR021458">
    <property type="entry name" value="Rv0495c"/>
</dbReference>
<gene>
    <name evidence="1" type="ORF">SDC9_68783</name>
</gene>
<protein>
    <recommendedName>
        <fullName evidence="2">DUF3109 domain-containing protein</fullName>
    </recommendedName>
</protein>